<gene>
    <name evidence="1" type="ORF">L6452_23517</name>
</gene>
<protein>
    <submittedName>
        <fullName evidence="1">Uncharacterized protein</fullName>
    </submittedName>
</protein>
<reference evidence="1 2" key="2">
    <citation type="journal article" date="2022" name="Mol. Ecol. Resour.">
        <title>The genomes of chicory, endive, great burdock and yacon provide insights into Asteraceae paleo-polyploidization history and plant inulin production.</title>
        <authorList>
            <person name="Fan W."/>
            <person name="Wang S."/>
            <person name="Wang H."/>
            <person name="Wang A."/>
            <person name="Jiang F."/>
            <person name="Liu H."/>
            <person name="Zhao H."/>
            <person name="Xu D."/>
            <person name="Zhang Y."/>
        </authorList>
    </citation>
    <scope>NUCLEOTIDE SEQUENCE [LARGE SCALE GENOMIC DNA]</scope>
    <source>
        <strain evidence="2">cv. Niubang</strain>
    </source>
</reference>
<reference evidence="2" key="1">
    <citation type="journal article" date="2022" name="Mol. Ecol. Resour.">
        <title>The genomes of chicory, endive, great burdock and yacon provide insights into Asteraceae palaeo-polyploidization history and plant inulin production.</title>
        <authorList>
            <person name="Fan W."/>
            <person name="Wang S."/>
            <person name="Wang H."/>
            <person name="Wang A."/>
            <person name="Jiang F."/>
            <person name="Liu H."/>
            <person name="Zhao H."/>
            <person name="Xu D."/>
            <person name="Zhang Y."/>
        </authorList>
    </citation>
    <scope>NUCLEOTIDE SEQUENCE [LARGE SCALE GENOMIC DNA]</scope>
    <source>
        <strain evidence="2">cv. Niubang</strain>
    </source>
</reference>
<dbReference type="EMBL" id="CM042053">
    <property type="protein sequence ID" value="KAI3716286.1"/>
    <property type="molecule type" value="Genomic_DNA"/>
</dbReference>
<proteinExistence type="predicted"/>
<keyword evidence="2" id="KW-1185">Reference proteome</keyword>
<organism evidence="1 2">
    <name type="scientific">Arctium lappa</name>
    <name type="common">Greater burdock</name>
    <name type="synonym">Lappa major</name>
    <dbReference type="NCBI Taxonomy" id="4217"/>
    <lineage>
        <taxon>Eukaryota</taxon>
        <taxon>Viridiplantae</taxon>
        <taxon>Streptophyta</taxon>
        <taxon>Embryophyta</taxon>
        <taxon>Tracheophyta</taxon>
        <taxon>Spermatophyta</taxon>
        <taxon>Magnoliopsida</taxon>
        <taxon>eudicotyledons</taxon>
        <taxon>Gunneridae</taxon>
        <taxon>Pentapetalae</taxon>
        <taxon>asterids</taxon>
        <taxon>campanulids</taxon>
        <taxon>Asterales</taxon>
        <taxon>Asteraceae</taxon>
        <taxon>Carduoideae</taxon>
        <taxon>Cardueae</taxon>
        <taxon>Arctiinae</taxon>
        <taxon>Arctium</taxon>
    </lineage>
</organism>
<dbReference type="Proteomes" id="UP001055879">
    <property type="component" value="Linkage Group LG07"/>
</dbReference>
<evidence type="ECO:0000313" key="2">
    <source>
        <dbReference type="Proteomes" id="UP001055879"/>
    </source>
</evidence>
<accession>A0ACB9B260</accession>
<sequence>MTSESQQALLDYDDQSQGVLLTKFHPPICIIIHLSRFIQLQLRRDEIGQGETQESTLLNQKSDSMKTTTYGAADVARGAMGLAQGAANLAQGAATAMKNTFGSNSQNHTPLPTANPQN</sequence>
<comment type="caution">
    <text evidence="1">The sequence shown here is derived from an EMBL/GenBank/DDBJ whole genome shotgun (WGS) entry which is preliminary data.</text>
</comment>
<name>A0ACB9B260_ARCLA</name>
<evidence type="ECO:0000313" key="1">
    <source>
        <dbReference type="EMBL" id="KAI3716286.1"/>
    </source>
</evidence>